<organism evidence="1 2">
    <name type="scientific">Penicillium brasilianum</name>
    <dbReference type="NCBI Taxonomy" id="104259"/>
    <lineage>
        <taxon>Eukaryota</taxon>
        <taxon>Fungi</taxon>
        <taxon>Dikarya</taxon>
        <taxon>Ascomycota</taxon>
        <taxon>Pezizomycotina</taxon>
        <taxon>Eurotiomycetes</taxon>
        <taxon>Eurotiomycetidae</taxon>
        <taxon>Eurotiales</taxon>
        <taxon>Aspergillaceae</taxon>
        <taxon>Penicillium</taxon>
    </lineage>
</organism>
<name>A0A1S9R8D6_PENBI</name>
<reference evidence="2" key="1">
    <citation type="submission" date="2015-09" db="EMBL/GenBank/DDBJ databases">
        <authorList>
            <person name="Fill T.P."/>
            <person name="Baretta J.F."/>
            <person name="de Almeida L.G."/>
            <person name="Rocha M."/>
            <person name="de Souza D.H."/>
            <person name="Malavazi I."/>
            <person name="Cerdeira L.T."/>
            <person name="Hong H."/>
            <person name="Samborskyy M."/>
            <person name="de Vasconcelos A.T."/>
            <person name="Leadlay P."/>
            <person name="Rodrigues-Filho E."/>
        </authorList>
    </citation>
    <scope>NUCLEOTIDE SEQUENCE [LARGE SCALE GENOMIC DNA]</scope>
    <source>
        <strain evidence="2">LaBioMMi 136</strain>
    </source>
</reference>
<evidence type="ECO:0000313" key="2">
    <source>
        <dbReference type="Proteomes" id="UP000190744"/>
    </source>
</evidence>
<evidence type="ECO:0000313" key="1">
    <source>
        <dbReference type="EMBL" id="OOQ81789.1"/>
    </source>
</evidence>
<comment type="caution">
    <text evidence="1">The sequence shown here is derived from an EMBL/GenBank/DDBJ whole genome shotgun (WGS) entry which is preliminary data.</text>
</comment>
<dbReference type="AlphaFoldDB" id="A0A1S9R8D6"/>
<dbReference type="Proteomes" id="UP000190744">
    <property type="component" value="Unassembled WGS sequence"/>
</dbReference>
<sequence length="105" mass="12501">MSMADEARVRRTQILKTKKTMAFDEIKTAFRRRDFECVAGRRESWVGWEERWRWDDCGTARFLRFPKNLKLRKKLPGASLHPLQFRTQRPTMAEASGYYVQTTIS</sequence>
<accession>A0A1S9R8D6</accession>
<proteinExistence type="predicted"/>
<gene>
    <name evidence="1" type="ORF">PEBR_43189</name>
</gene>
<protein>
    <submittedName>
        <fullName evidence="1">Uncharacterized protein</fullName>
    </submittedName>
</protein>
<dbReference type="EMBL" id="LJBN01000238">
    <property type="protein sequence ID" value="OOQ81789.1"/>
    <property type="molecule type" value="Genomic_DNA"/>
</dbReference>